<gene>
    <name evidence="1" type="ORF">ERS852456_01264</name>
</gene>
<accession>A0A174B7G8</accession>
<name>A0A174B7G8_9FIRM</name>
<organism evidence="1 2">
    <name type="scientific">[Ruminococcus] torques</name>
    <dbReference type="NCBI Taxonomy" id="33039"/>
    <lineage>
        <taxon>Bacteria</taxon>
        <taxon>Bacillati</taxon>
        <taxon>Bacillota</taxon>
        <taxon>Clostridia</taxon>
        <taxon>Lachnospirales</taxon>
        <taxon>Lachnospiraceae</taxon>
        <taxon>Mediterraneibacter</taxon>
    </lineage>
</organism>
<dbReference type="InterPro" id="IPR021080">
    <property type="entry name" value="Minor_capsid_protein"/>
</dbReference>
<dbReference type="RefSeq" id="WP_055158832.1">
    <property type="nucleotide sequence ID" value="NZ_CYZO01000014.1"/>
</dbReference>
<dbReference type="AlphaFoldDB" id="A0A174B7G8"/>
<dbReference type="Proteomes" id="UP000095787">
    <property type="component" value="Unassembled WGS sequence"/>
</dbReference>
<proteinExistence type="predicted"/>
<evidence type="ECO:0000313" key="1">
    <source>
        <dbReference type="EMBL" id="CUN96614.1"/>
    </source>
</evidence>
<dbReference type="EMBL" id="CYZO01000014">
    <property type="protein sequence ID" value="CUN96614.1"/>
    <property type="molecule type" value="Genomic_DNA"/>
</dbReference>
<sequence length="110" mass="12716">MGARIRMQIDPADKILLKRSLNKNGEGQRFFTHEVRRLSDPYVPKRSGKLKNTAVETKTSITYNTPYARRQYYEHKGDGLRGSHWTERMWADRGKEIVRSVAAFCGGKTK</sequence>
<evidence type="ECO:0000313" key="2">
    <source>
        <dbReference type="Proteomes" id="UP000095787"/>
    </source>
</evidence>
<dbReference type="Pfam" id="PF11114">
    <property type="entry name" value="Minor_capsid_2"/>
    <property type="match status" value="1"/>
</dbReference>
<reference evidence="1 2" key="1">
    <citation type="submission" date="2015-09" db="EMBL/GenBank/DDBJ databases">
        <authorList>
            <consortium name="Pathogen Informatics"/>
        </authorList>
    </citation>
    <scope>NUCLEOTIDE SEQUENCE [LARGE SCALE GENOMIC DNA]</scope>
    <source>
        <strain evidence="1 2">2789STDY5834841</strain>
    </source>
</reference>
<protein>
    <submittedName>
        <fullName evidence="1">Minor capsid protein</fullName>
    </submittedName>
</protein>